<accession>A0A7V8FTE6</accession>
<evidence type="ECO:0000313" key="12">
    <source>
        <dbReference type="EMBL" id="KAF1036513.1"/>
    </source>
</evidence>
<keyword evidence="5 8" id="KW-0998">Cell outer membrane</keyword>
<keyword evidence="7 8" id="KW-0131">Cell cycle</keyword>
<dbReference type="AlphaFoldDB" id="A0A7V8FTE6"/>
<dbReference type="PANTHER" id="PTHR30329">
    <property type="entry name" value="STATOR ELEMENT OF FLAGELLAR MOTOR COMPLEX"/>
    <property type="match status" value="1"/>
</dbReference>
<dbReference type="EMBL" id="WNDX01000199">
    <property type="protein sequence ID" value="KAF1036513.1"/>
    <property type="molecule type" value="Genomic_DNA"/>
</dbReference>
<dbReference type="PROSITE" id="PS51257">
    <property type="entry name" value="PROKAR_LIPOPROTEIN"/>
    <property type="match status" value="1"/>
</dbReference>
<feature type="signal peptide" evidence="10">
    <location>
        <begin position="1"/>
        <end position="18"/>
    </location>
</feature>
<evidence type="ECO:0000313" key="13">
    <source>
        <dbReference type="Proteomes" id="UP000462435"/>
    </source>
</evidence>
<feature type="domain" description="OmpA-like" evidence="11">
    <location>
        <begin position="60"/>
        <end position="174"/>
    </location>
</feature>
<evidence type="ECO:0000256" key="6">
    <source>
        <dbReference type="ARBA" id="ARBA00023288"/>
    </source>
</evidence>
<comment type="subcellular location">
    <subcellularLocation>
        <location evidence="8">Cell outer membrane</location>
        <topology evidence="8">Lipid-anchor</topology>
    </subcellularLocation>
</comment>
<dbReference type="SUPFAM" id="SSF103088">
    <property type="entry name" value="OmpA-like"/>
    <property type="match status" value="1"/>
</dbReference>
<comment type="subunit">
    <text evidence="8">The Tol-Pal system is composed of five core proteins: the inner membrane proteins TolA, TolQ and TolR, the periplasmic protein TolB and the outer membrane protein Pal. They form a network linking the inner and outer membranes and the peptidoglycan layer.</text>
</comment>
<feature type="compositionally biased region" description="Polar residues" evidence="9">
    <location>
        <begin position="38"/>
        <end position="58"/>
    </location>
</feature>
<dbReference type="Pfam" id="PF00691">
    <property type="entry name" value="OmpA"/>
    <property type="match status" value="1"/>
</dbReference>
<proteinExistence type="inferred from homology"/>
<dbReference type="Gene3D" id="3.30.1330.60">
    <property type="entry name" value="OmpA-like domain"/>
    <property type="match status" value="1"/>
</dbReference>
<dbReference type="InterPro" id="IPR014169">
    <property type="entry name" value="Pal_lipo_C"/>
</dbReference>
<dbReference type="InterPro" id="IPR006664">
    <property type="entry name" value="OMP_bac"/>
</dbReference>
<evidence type="ECO:0000256" key="10">
    <source>
        <dbReference type="SAM" id="SignalP"/>
    </source>
</evidence>
<dbReference type="InterPro" id="IPR006665">
    <property type="entry name" value="OmpA-like"/>
</dbReference>
<evidence type="ECO:0000256" key="8">
    <source>
        <dbReference type="HAMAP-Rule" id="MF_02204"/>
    </source>
</evidence>
<dbReference type="PROSITE" id="PS01068">
    <property type="entry name" value="OMPA_1"/>
    <property type="match status" value="1"/>
</dbReference>
<sequence>MRTISTFALIVSSAVLLAACSSTKLDDKNNAPVESRAGTGSATDTRAVNTVDTGSTDPLNDPQGVLAKRSVYFDYDSYSIKDEYRTVVENHAKYLVAHKDRKVIIQGNTDDRGGAEYNLALGQKRAEAVRKALVLLGVSDAQVEAVSFGKEKPKALGQDEASYAENRRADIAYQ</sequence>
<comment type="similarity">
    <text evidence="8">Belongs to the Pal lipoprotein family.</text>
</comment>
<feature type="region of interest" description="Disordered" evidence="9">
    <location>
        <begin position="154"/>
        <end position="174"/>
    </location>
</feature>
<protein>
    <recommendedName>
        <fullName evidence="8">Peptidoglycan-associated lipoprotein</fullName>
        <shortName evidence="8">PAL</shortName>
    </recommendedName>
</protein>
<dbReference type="GO" id="GO:0051301">
    <property type="term" value="P:cell division"/>
    <property type="evidence" value="ECO:0007669"/>
    <property type="project" value="UniProtKB-UniRule"/>
</dbReference>
<organism evidence="12 13">
    <name type="scientific">Herbaspirillum frisingense</name>
    <dbReference type="NCBI Taxonomy" id="92645"/>
    <lineage>
        <taxon>Bacteria</taxon>
        <taxon>Pseudomonadati</taxon>
        <taxon>Pseudomonadota</taxon>
        <taxon>Betaproteobacteria</taxon>
        <taxon>Burkholderiales</taxon>
        <taxon>Oxalobacteraceae</taxon>
        <taxon>Herbaspirillum</taxon>
    </lineage>
</organism>
<feature type="region of interest" description="Disordered" evidence="9">
    <location>
        <begin position="28"/>
        <end position="61"/>
    </location>
</feature>
<evidence type="ECO:0000256" key="7">
    <source>
        <dbReference type="ARBA" id="ARBA00023306"/>
    </source>
</evidence>
<dbReference type="PROSITE" id="PS51123">
    <property type="entry name" value="OMPA_2"/>
    <property type="match status" value="1"/>
</dbReference>
<dbReference type="InterPro" id="IPR006690">
    <property type="entry name" value="OMPA-like_CS"/>
</dbReference>
<dbReference type="InterPro" id="IPR039001">
    <property type="entry name" value="Pal"/>
</dbReference>
<gene>
    <name evidence="8 12" type="primary">pal</name>
    <name evidence="12" type="ORF">GAK35_04068</name>
</gene>
<dbReference type="CDD" id="cd07185">
    <property type="entry name" value="OmpA_C-like"/>
    <property type="match status" value="1"/>
</dbReference>
<evidence type="ECO:0000256" key="9">
    <source>
        <dbReference type="SAM" id="MobiDB-lite"/>
    </source>
</evidence>
<dbReference type="PANTHER" id="PTHR30329:SF21">
    <property type="entry name" value="LIPOPROTEIN YIAD-RELATED"/>
    <property type="match status" value="1"/>
</dbReference>
<evidence type="ECO:0000256" key="4">
    <source>
        <dbReference type="ARBA" id="ARBA00023139"/>
    </source>
</evidence>
<keyword evidence="1 8" id="KW-0132">Cell division</keyword>
<dbReference type="InterPro" id="IPR036737">
    <property type="entry name" value="OmpA-like_sf"/>
</dbReference>
<keyword evidence="2 8" id="KW-0732">Signal</keyword>
<dbReference type="PRINTS" id="PR01021">
    <property type="entry name" value="OMPADOMAIN"/>
</dbReference>
<evidence type="ECO:0000256" key="1">
    <source>
        <dbReference type="ARBA" id="ARBA00022618"/>
    </source>
</evidence>
<dbReference type="HAMAP" id="MF_02204">
    <property type="entry name" value="Pal"/>
    <property type="match status" value="1"/>
</dbReference>
<evidence type="ECO:0000259" key="11">
    <source>
        <dbReference type="PROSITE" id="PS51123"/>
    </source>
</evidence>
<comment type="caution">
    <text evidence="12">The sequence shown here is derived from an EMBL/GenBank/DDBJ whole genome shotgun (WGS) entry which is preliminary data.</text>
</comment>
<evidence type="ECO:0000256" key="5">
    <source>
        <dbReference type="ARBA" id="ARBA00023237"/>
    </source>
</evidence>
<reference evidence="13" key="1">
    <citation type="journal article" date="2020" name="MBio">
        <title>Horizontal gene transfer to a defensive symbiont with a reduced genome amongst a multipartite beetle microbiome.</title>
        <authorList>
            <person name="Waterworth S.C."/>
            <person name="Florez L.V."/>
            <person name="Rees E.R."/>
            <person name="Hertweck C."/>
            <person name="Kaltenpoth M."/>
            <person name="Kwan J.C."/>
        </authorList>
    </citation>
    <scope>NUCLEOTIDE SEQUENCE [LARGE SCALE GENOMIC DNA]</scope>
</reference>
<evidence type="ECO:0000256" key="2">
    <source>
        <dbReference type="ARBA" id="ARBA00022729"/>
    </source>
</evidence>
<evidence type="ECO:0000256" key="3">
    <source>
        <dbReference type="ARBA" id="ARBA00023136"/>
    </source>
</evidence>
<keyword evidence="4 8" id="KW-0564">Palmitate</keyword>
<feature type="chain" id="PRO_5031445503" description="Peptidoglycan-associated lipoprotein" evidence="10">
    <location>
        <begin position="19"/>
        <end position="174"/>
    </location>
</feature>
<keyword evidence="3 8" id="KW-0472">Membrane</keyword>
<comment type="function">
    <text evidence="8">Part of the Tol-Pal system, which plays a role in outer membrane invagination during cell division and is important for maintaining outer membrane integrity.</text>
</comment>
<dbReference type="InterPro" id="IPR050330">
    <property type="entry name" value="Bact_OuterMem_StrucFunc"/>
</dbReference>
<name>A0A7V8FTE6_9BURK</name>
<keyword evidence="6 8" id="KW-0449">Lipoprotein</keyword>
<feature type="compositionally biased region" description="Basic and acidic residues" evidence="9">
    <location>
        <begin position="165"/>
        <end position="174"/>
    </location>
</feature>
<dbReference type="NCBIfam" id="TIGR02802">
    <property type="entry name" value="Pal_lipo"/>
    <property type="match status" value="1"/>
</dbReference>
<dbReference type="Proteomes" id="UP000462435">
    <property type="component" value="Unassembled WGS sequence"/>
</dbReference>
<dbReference type="GO" id="GO:0009279">
    <property type="term" value="C:cell outer membrane"/>
    <property type="evidence" value="ECO:0007669"/>
    <property type="project" value="UniProtKB-SubCell"/>
</dbReference>